<dbReference type="InterPro" id="IPR023465">
    <property type="entry name" value="Riboflavin_kinase_dom_sf"/>
</dbReference>
<keyword evidence="5" id="KW-0547">Nucleotide-binding</keyword>
<keyword evidence="9" id="KW-0418">Kinase</keyword>
<dbReference type="GO" id="GO:0016301">
    <property type="term" value="F:kinase activity"/>
    <property type="evidence" value="ECO:0007669"/>
    <property type="project" value="UniProtKB-KW"/>
</dbReference>
<keyword evidence="2" id="KW-0285">Flavoprotein</keyword>
<evidence type="ECO:0000256" key="3">
    <source>
        <dbReference type="ARBA" id="ARBA00022643"/>
    </source>
</evidence>
<evidence type="ECO:0000313" key="9">
    <source>
        <dbReference type="EMBL" id="MBS2551922.1"/>
    </source>
</evidence>
<dbReference type="InterPro" id="IPR015865">
    <property type="entry name" value="Riboflavin_kinase_bac/euk"/>
</dbReference>
<dbReference type="SMART" id="SM00904">
    <property type="entry name" value="Flavokinase"/>
    <property type="match status" value="1"/>
</dbReference>
<evidence type="ECO:0000256" key="2">
    <source>
        <dbReference type="ARBA" id="ARBA00022630"/>
    </source>
</evidence>
<dbReference type="PANTHER" id="PTHR22749:SF6">
    <property type="entry name" value="RIBOFLAVIN KINASE"/>
    <property type="match status" value="1"/>
</dbReference>
<evidence type="ECO:0000259" key="8">
    <source>
        <dbReference type="SMART" id="SM00904"/>
    </source>
</evidence>
<accession>A0ABS5L0R4</accession>
<evidence type="ECO:0000256" key="5">
    <source>
        <dbReference type="ARBA" id="ARBA00022741"/>
    </source>
</evidence>
<dbReference type="Proteomes" id="UP000730482">
    <property type="component" value="Unassembled WGS sequence"/>
</dbReference>
<gene>
    <name evidence="9" type="ORF">KGQ19_34170</name>
</gene>
<proteinExistence type="predicted"/>
<comment type="caution">
    <text evidence="9">The sequence shown here is derived from an EMBL/GenBank/DDBJ whole genome shotgun (WGS) entry which is preliminary data.</text>
</comment>
<evidence type="ECO:0000256" key="4">
    <source>
        <dbReference type="ARBA" id="ARBA00022679"/>
    </source>
</evidence>
<evidence type="ECO:0000256" key="6">
    <source>
        <dbReference type="ARBA" id="ARBA00022840"/>
    </source>
</evidence>
<dbReference type="RefSeq" id="WP_212017021.1">
    <property type="nucleotide sequence ID" value="NZ_JAAFYZ010000162.1"/>
</dbReference>
<dbReference type="PANTHER" id="PTHR22749">
    <property type="entry name" value="RIBOFLAVIN KINASE/FMN ADENYLYLTRANSFERASE"/>
    <property type="match status" value="1"/>
</dbReference>
<evidence type="ECO:0000256" key="7">
    <source>
        <dbReference type="ARBA" id="ARBA00047880"/>
    </source>
</evidence>
<evidence type="ECO:0000313" key="10">
    <source>
        <dbReference type="Proteomes" id="UP000730482"/>
    </source>
</evidence>
<keyword evidence="10" id="KW-1185">Reference proteome</keyword>
<comment type="catalytic activity">
    <reaction evidence="7">
        <text>riboflavin + ATP = FMN + ADP + H(+)</text>
        <dbReference type="Rhea" id="RHEA:14357"/>
        <dbReference type="ChEBI" id="CHEBI:15378"/>
        <dbReference type="ChEBI" id="CHEBI:30616"/>
        <dbReference type="ChEBI" id="CHEBI:57986"/>
        <dbReference type="ChEBI" id="CHEBI:58210"/>
        <dbReference type="ChEBI" id="CHEBI:456216"/>
        <dbReference type="EC" id="2.7.1.26"/>
    </reaction>
</comment>
<evidence type="ECO:0000256" key="1">
    <source>
        <dbReference type="ARBA" id="ARBA00012105"/>
    </source>
</evidence>
<organism evidence="9 10">
    <name type="scientific">Catenulispora pinistramenti</name>
    <dbReference type="NCBI Taxonomy" id="2705254"/>
    <lineage>
        <taxon>Bacteria</taxon>
        <taxon>Bacillati</taxon>
        <taxon>Actinomycetota</taxon>
        <taxon>Actinomycetes</taxon>
        <taxon>Catenulisporales</taxon>
        <taxon>Catenulisporaceae</taxon>
        <taxon>Catenulispora</taxon>
    </lineage>
</organism>
<keyword evidence="4" id="KW-0808">Transferase</keyword>
<keyword evidence="3" id="KW-0288">FMN</keyword>
<dbReference type="SUPFAM" id="SSF82114">
    <property type="entry name" value="Riboflavin kinase-like"/>
    <property type="match status" value="1"/>
</dbReference>
<keyword evidence="6" id="KW-0067">ATP-binding</keyword>
<name>A0ABS5L0R4_9ACTN</name>
<dbReference type="Pfam" id="PF01687">
    <property type="entry name" value="Flavokinase"/>
    <property type="match status" value="1"/>
</dbReference>
<dbReference type="EC" id="2.7.1.26" evidence="1"/>
<feature type="domain" description="Riboflavin kinase" evidence="8">
    <location>
        <begin position="9"/>
        <end position="133"/>
    </location>
</feature>
<dbReference type="InterPro" id="IPR023468">
    <property type="entry name" value="Riboflavin_kinase"/>
</dbReference>
<protein>
    <recommendedName>
        <fullName evidence="1">riboflavin kinase</fullName>
        <ecNumber evidence="1">2.7.1.26</ecNumber>
    </recommendedName>
</protein>
<dbReference type="Gene3D" id="2.40.30.30">
    <property type="entry name" value="Riboflavin kinase-like"/>
    <property type="match status" value="1"/>
</dbReference>
<dbReference type="EMBL" id="JAAFYZ010000162">
    <property type="protein sequence ID" value="MBS2551922.1"/>
    <property type="molecule type" value="Genomic_DNA"/>
</dbReference>
<sequence length="157" mass="16372">MTVQGAGGWLGKVVGTVVHGAGRGRGLGFPTANVAPDPAAPVPPAAIYAGLMARPTHGSLHPVTVSIGTNPTFCDGNEVHIEVYCHDLHDQLYGEHVVVWLVTRIRDTVRFGSVQALVAAAAEDVETTTATLTEEHRARALAELCASPSHGTQQPAP</sequence>
<reference evidence="9 10" key="1">
    <citation type="submission" date="2020-02" db="EMBL/GenBank/DDBJ databases">
        <title>Acidophilic actinobacteria isolated from forest soil.</title>
        <authorList>
            <person name="Golinska P."/>
        </authorList>
    </citation>
    <scope>NUCLEOTIDE SEQUENCE [LARGE SCALE GENOMIC DNA]</scope>
    <source>
        <strain evidence="9 10">NL8</strain>
    </source>
</reference>